<keyword evidence="1" id="KW-1133">Transmembrane helix</keyword>
<organism evidence="2 3">
    <name type="scientific">Paramecium primaurelia</name>
    <dbReference type="NCBI Taxonomy" id="5886"/>
    <lineage>
        <taxon>Eukaryota</taxon>
        <taxon>Sar</taxon>
        <taxon>Alveolata</taxon>
        <taxon>Ciliophora</taxon>
        <taxon>Intramacronucleata</taxon>
        <taxon>Oligohymenophorea</taxon>
        <taxon>Peniculida</taxon>
        <taxon>Parameciidae</taxon>
        <taxon>Paramecium</taxon>
    </lineage>
</organism>
<gene>
    <name evidence="2" type="ORF">PPRIM_AZ9-3.1.T0400235</name>
</gene>
<reference evidence="2" key="1">
    <citation type="submission" date="2021-01" db="EMBL/GenBank/DDBJ databases">
        <authorList>
            <consortium name="Genoscope - CEA"/>
            <person name="William W."/>
        </authorList>
    </citation>
    <scope>NUCLEOTIDE SEQUENCE</scope>
</reference>
<dbReference type="OMA" id="FFYFEEQ"/>
<evidence type="ECO:0000256" key="1">
    <source>
        <dbReference type="SAM" id="Phobius"/>
    </source>
</evidence>
<keyword evidence="3" id="KW-1185">Reference proteome</keyword>
<evidence type="ECO:0000313" key="3">
    <source>
        <dbReference type="Proteomes" id="UP000688137"/>
    </source>
</evidence>
<evidence type="ECO:0000313" key="2">
    <source>
        <dbReference type="EMBL" id="CAD8067347.1"/>
    </source>
</evidence>
<protein>
    <submittedName>
        <fullName evidence="2">Uncharacterized protein</fullName>
    </submittedName>
</protein>
<dbReference type="Proteomes" id="UP000688137">
    <property type="component" value="Unassembled WGS sequence"/>
</dbReference>
<dbReference type="AlphaFoldDB" id="A0A8S1LHP9"/>
<comment type="caution">
    <text evidence="2">The sequence shown here is derived from an EMBL/GenBank/DDBJ whole genome shotgun (WGS) entry which is preliminary data.</text>
</comment>
<keyword evidence="1" id="KW-0472">Membrane</keyword>
<proteinExistence type="predicted"/>
<keyword evidence="1" id="KW-0812">Transmembrane</keyword>
<dbReference type="EMBL" id="CAJJDM010000039">
    <property type="protein sequence ID" value="CAD8067347.1"/>
    <property type="molecule type" value="Genomic_DNA"/>
</dbReference>
<name>A0A8S1LHP9_PARPR</name>
<sequence length="86" mass="10400">MSYFFYFEEQQNEIIVGILVFLSICLVVILQLSLQSANQKIIYEQSYIKQSVLEFEQNKQQLTKYHIQKLQQNPKFKEWQSYSQNI</sequence>
<accession>A0A8S1LHP9</accession>
<feature type="transmembrane region" description="Helical" evidence="1">
    <location>
        <begin position="14"/>
        <end position="34"/>
    </location>
</feature>